<evidence type="ECO:0000256" key="9">
    <source>
        <dbReference type="ARBA" id="ARBA00023163"/>
    </source>
</evidence>
<feature type="domain" description="Arginine repressor DNA-binding" evidence="11">
    <location>
        <begin position="23"/>
        <end position="84"/>
    </location>
</feature>
<dbReference type="Pfam" id="PF01316">
    <property type="entry name" value="Arg_repressor"/>
    <property type="match status" value="1"/>
</dbReference>
<dbReference type="SUPFAM" id="SSF46785">
    <property type="entry name" value="Winged helix' DNA-binding domain"/>
    <property type="match status" value="1"/>
</dbReference>
<evidence type="ECO:0000256" key="6">
    <source>
        <dbReference type="ARBA" id="ARBA00022571"/>
    </source>
</evidence>
<keyword evidence="8 10" id="KW-0238">DNA-binding</keyword>
<evidence type="ECO:0000313" key="14">
    <source>
        <dbReference type="EMBL" id="PSW96446.1"/>
    </source>
</evidence>
<feature type="domain" description="Arginine repressor C-terminal" evidence="12">
    <location>
        <begin position="99"/>
        <end position="157"/>
    </location>
</feature>
<dbReference type="Pfam" id="PF02863">
    <property type="entry name" value="Arg_repressor_C"/>
    <property type="match status" value="1"/>
</dbReference>
<dbReference type="GO" id="GO:0034618">
    <property type="term" value="F:arginine binding"/>
    <property type="evidence" value="ECO:0007669"/>
    <property type="project" value="InterPro"/>
</dbReference>
<dbReference type="SUPFAM" id="SSF55252">
    <property type="entry name" value="C-terminal domain of arginine repressor"/>
    <property type="match status" value="1"/>
</dbReference>
<evidence type="ECO:0000256" key="10">
    <source>
        <dbReference type="HAMAP-Rule" id="MF_00173"/>
    </source>
</evidence>
<dbReference type="AlphaFoldDB" id="A0A0D8PZM2"/>
<dbReference type="InterPro" id="IPR001669">
    <property type="entry name" value="Arg_repress"/>
</dbReference>
<reference evidence="13 16" key="1">
    <citation type="submission" date="2018-01" db="EMBL/GenBank/DDBJ databases">
        <title>Whole genome sequencing of Histamine producing bacteria.</title>
        <authorList>
            <person name="Butler K."/>
        </authorList>
    </citation>
    <scope>NUCLEOTIDE SEQUENCE [LARGE SCALE GENOMIC DNA]</scope>
    <source>
        <strain evidence="14 15">ATCC 51761</strain>
        <strain evidence="13 16">NCIMB 13481</strain>
    </source>
</reference>
<dbReference type="GO" id="GO:0003700">
    <property type="term" value="F:DNA-binding transcription factor activity"/>
    <property type="evidence" value="ECO:0007669"/>
    <property type="project" value="UniProtKB-UniRule"/>
</dbReference>
<evidence type="ECO:0000259" key="11">
    <source>
        <dbReference type="Pfam" id="PF01316"/>
    </source>
</evidence>
<comment type="function">
    <text evidence="10">Regulates arginine biosynthesis genes.</text>
</comment>
<dbReference type="GO" id="GO:0006526">
    <property type="term" value="P:L-arginine biosynthetic process"/>
    <property type="evidence" value="ECO:0007669"/>
    <property type="project" value="UniProtKB-UniPathway"/>
</dbReference>
<evidence type="ECO:0000313" key="16">
    <source>
        <dbReference type="Proteomes" id="UP000241954"/>
    </source>
</evidence>
<keyword evidence="6 10" id="KW-0055">Arginine biosynthesis</keyword>
<dbReference type="EMBL" id="PYOP01000014">
    <property type="protein sequence ID" value="PSW96446.1"/>
    <property type="molecule type" value="Genomic_DNA"/>
</dbReference>
<dbReference type="Proteomes" id="UP000241190">
    <property type="component" value="Unassembled WGS sequence"/>
</dbReference>
<dbReference type="PANTHER" id="PTHR34471:SF1">
    <property type="entry name" value="ARGININE REPRESSOR"/>
    <property type="match status" value="1"/>
</dbReference>
<dbReference type="Proteomes" id="UP000241954">
    <property type="component" value="Unassembled WGS sequence"/>
</dbReference>
<dbReference type="PANTHER" id="PTHR34471">
    <property type="entry name" value="ARGININE REPRESSOR"/>
    <property type="match status" value="1"/>
</dbReference>
<dbReference type="InterPro" id="IPR036390">
    <property type="entry name" value="WH_DNA-bd_sf"/>
</dbReference>
<evidence type="ECO:0000259" key="12">
    <source>
        <dbReference type="Pfam" id="PF02863"/>
    </source>
</evidence>
<keyword evidence="9 10" id="KW-0804">Transcription</keyword>
<evidence type="ECO:0000256" key="8">
    <source>
        <dbReference type="ARBA" id="ARBA00023125"/>
    </source>
</evidence>
<evidence type="ECO:0000256" key="5">
    <source>
        <dbReference type="ARBA" id="ARBA00022490"/>
    </source>
</evidence>
<organism evidence="13 16">
    <name type="scientific">Photobacterium iliopiscarium</name>
    <dbReference type="NCBI Taxonomy" id="56192"/>
    <lineage>
        <taxon>Bacteria</taxon>
        <taxon>Pseudomonadati</taxon>
        <taxon>Pseudomonadota</taxon>
        <taxon>Gammaproteobacteria</taxon>
        <taxon>Vibrionales</taxon>
        <taxon>Vibrionaceae</taxon>
        <taxon>Photobacterium</taxon>
    </lineage>
</organism>
<protein>
    <recommendedName>
        <fullName evidence="4 10">Arginine repressor</fullName>
    </recommendedName>
</protein>
<keyword evidence="10" id="KW-0028">Amino-acid biosynthesis</keyword>
<comment type="caution">
    <text evidence="13">The sequence shown here is derived from an EMBL/GenBank/DDBJ whole genome shotgun (WGS) entry which is preliminary data.</text>
</comment>
<dbReference type="EMBL" id="PYLW01000013">
    <property type="protein sequence ID" value="PSV95935.1"/>
    <property type="molecule type" value="Genomic_DNA"/>
</dbReference>
<dbReference type="InterPro" id="IPR020900">
    <property type="entry name" value="Arg_repress_DNA-bd"/>
</dbReference>
<dbReference type="InterPro" id="IPR036388">
    <property type="entry name" value="WH-like_DNA-bd_sf"/>
</dbReference>
<dbReference type="GO" id="GO:1900079">
    <property type="term" value="P:regulation of arginine biosynthetic process"/>
    <property type="evidence" value="ECO:0007669"/>
    <property type="project" value="UniProtKB-UniRule"/>
</dbReference>
<dbReference type="Gene3D" id="1.10.10.10">
    <property type="entry name" value="Winged helix-like DNA-binding domain superfamily/Winged helix DNA-binding domain"/>
    <property type="match status" value="1"/>
</dbReference>
<dbReference type="InterPro" id="IPR020899">
    <property type="entry name" value="Arg_repress_C"/>
</dbReference>
<keyword evidence="10" id="KW-0678">Repressor</keyword>
<dbReference type="Gene3D" id="3.30.1360.40">
    <property type="match status" value="1"/>
</dbReference>
<dbReference type="InterPro" id="IPR036251">
    <property type="entry name" value="Arg_repress_C_sf"/>
</dbReference>
<dbReference type="GO" id="GO:0003677">
    <property type="term" value="F:DNA binding"/>
    <property type="evidence" value="ECO:0007669"/>
    <property type="project" value="UniProtKB-KW"/>
</dbReference>
<comment type="subcellular location">
    <subcellularLocation>
        <location evidence="1 10">Cytoplasm</location>
    </subcellularLocation>
</comment>
<proteinExistence type="inferred from homology"/>
<sequence>MTSMTIQPPAIDHNYCNDNMTSACKRLLQQQSFTTQDDIRFQLIELGFHDISQSTVSRLLLRLGVAKVPNAAGKKIYCLTAENEPIKINASIASQIEFVSHNQLVVVIKTHPGSAQLVARLIDMQPHVDILGTIGGNDTVMVAPKDITRINQCLQVVKHCLGLK</sequence>
<name>A0A0D8PZM2_9GAMM</name>
<dbReference type="GO" id="GO:0005737">
    <property type="term" value="C:cytoplasm"/>
    <property type="evidence" value="ECO:0007669"/>
    <property type="project" value="UniProtKB-SubCell"/>
</dbReference>
<evidence type="ECO:0000256" key="3">
    <source>
        <dbReference type="ARBA" id="ARBA00008316"/>
    </source>
</evidence>
<dbReference type="HAMAP" id="MF_00173">
    <property type="entry name" value="Arg_repressor"/>
    <property type="match status" value="1"/>
</dbReference>
<evidence type="ECO:0000313" key="15">
    <source>
        <dbReference type="Proteomes" id="UP000241190"/>
    </source>
</evidence>
<evidence type="ECO:0000256" key="1">
    <source>
        <dbReference type="ARBA" id="ARBA00004496"/>
    </source>
</evidence>
<dbReference type="PRINTS" id="PR01467">
    <property type="entry name" value="ARGREPRESSOR"/>
</dbReference>
<dbReference type="OrthoDB" id="6504145at2"/>
<evidence type="ECO:0000256" key="2">
    <source>
        <dbReference type="ARBA" id="ARBA00005040"/>
    </source>
</evidence>
<keyword evidence="7 10" id="KW-0805">Transcription regulation</keyword>
<keyword evidence="5 10" id="KW-0963">Cytoplasm</keyword>
<evidence type="ECO:0000256" key="4">
    <source>
        <dbReference type="ARBA" id="ARBA00021148"/>
    </source>
</evidence>
<evidence type="ECO:0000256" key="7">
    <source>
        <dbReference type="ARBA" id="ARBA00023015"/>
    </source>
</evidence>
<keyword evidence="15" id="KW-1185">Reference proteome</keyword>
<comment type="pathway">
    <text evidence="2 10">Amino-acid biosynthesis; L-arginine biosynthesis [regulation].</text>
</comment>
<evidence type="ECO:0000313" key="13">
    <source>
        <dbReference type="EMBL" id="PSV95935.1"/>
    </source>
</evidence>
<comment type="similarity">
    <text evidence="3 10">Belongs to the ArgR family.</text>
</comment>
<dbReference type="UniPathway" id="UPA00068"/>
<dbReference type="GO" id="GO:0051259">
    <property type="term" value="P:protein complex oligomerization"/>
    <property type="evidence" value="ECO:0007669"/>
    <property type="project" value="InterPro"/>
</dbReference>
<gene>
    <name evidence="10" type="primary">argR</name>
    <name evidence="13" type="ORF">C9I88_12515</name>
    <name evidence="14" type="ORF">C9J52_10260</name>
</gene>
<accession>A0A0D8PZM2</accession>